<gene>
    <name evidence="1" type="ORF">Apa02nite_079740</name>
</gene>
<dbReference type="SUPFAM" id="SSF160631">
    <property type="entry name" value="SMI1/KNR4-like"/>
    <property type="match status" value="1"/>
</dbReference>
<dbReference type="EMBL" id="BOMS01000134">
    <property type="protein sequence ID" value="GIE71866.1"/>
    <property type="molecule type" value="Genomic_DNA"/>
</dbReference>
<organism evidence="1 2">
    <name type="scientific">Actinoplanes palleronii</name>
    <dbReference type="NCBI Taxonomy" id="113570"/>
    <lineage>
        <taxon>Bacteria</taxon>
        <taxon>Bacillati</taxon>
        <taxon>Actinomycetota</taxon>
        <taxon>Actinomycetes</taxon>
        <taxon>Micromonosporales</taxon>
        <taxon>Micromonosporaceae</taxon>
        <taxon>Actinoplanes</taxon>
    </lineage>
</organism>
<sequence>MLVVRIERFAFSIDSVEAVADGWRLDGEPDYHRRRWAEPGERFHLACNESGRQPRDVDLVVVELTESYAVVSGTGGDLLRPDDTVSGERTVADRAESHRTPAEAAAHLAEILGLPPLADQAEERRDWSAVETELGVTLPGDYKAFIDAYGPGSVDDHVHVCACDAPEEWANLAEHNSYAHECVGAEFFGRGNWRRDWHLGDASHWNPEREDIPAWFEPGDDLISWGHTGNGDFLFWHVKPGTATGP</sequence>
<dbReference type="Pfam" id="PF14568">
    <property type="entry name" value="SUKH_6"/>
    <property type="match status" value="1"/>
</dbReference>
<reference evidence="1 2" key="1">
    <citation type="submission" date="2021-01" db="EMBL/GenBank/DDBJ databases">
        <title>Whole genome shotgun sequence of Actinoplanes palleronii NBRC 14916.</title>
        <authorList>
            <person name="Komaki H."/>
            <person name="Tamura T."/>
        </authorList>
    </citation>
    <scope>NUCLEOTIDE SEQUENCE [LARGE SCALE GENOMIC DNA]</scope>
    <source>
        <strain evidence="1 2">NBRC 14916</strain>
    </source>
</reference>
<dbReference type="Gene3D" id="3.40.1580.10">
    <property type="entry name" value="SMI1/KNR4-like"/>
    <property type="match status" value="1"/>
</dbReference>
<dbReference type="InterPro" id="IPR037883">
    <property type="entry name" value="Knr4/Smi1-like_sf"/>
</dbReference>
<keyword evidence="2" id="KW-1185">Reference proteome</keyword>
<accession>A0ABQ4BMG1</accession>
<comment type="caution">
    <text evidence="1">The sequence shown here is derived from an EMBL/GenBank/DDBJ whole genome shotgun (WGS) entry which is preliminary data.</text>
</comment>
<protein>
    <recommendedName>
        <fullName evidence="3">SMI1/KNR4 family protein</fullName>
    </recommendedName>
</protein>
<evidence type="ECO:0000313" key="2">
    <source>
        <dbReference type="Proteomes" id="UP000624709"/>
    </source>
</evidence>
<evidence type="ECO:0000313" key="1">
    <source>
        <dbReference type="EMBL" id="GIE71866.1"/>
    </source>
</evidence>
<evidence type="ECO:0008006" key="3">
    <source>
        <dbReference type="Google" id="ProtNLM"/>
    </source>
</evidence>
<proteinExistence type="predicted"/>
<dbReference type="Proteomes" id="UP000624709">
    <property type="component" value="Unassembled WGS sequence"/>
</dbReference>
<dbReference type="RefSeq" id="WP_239164865.1">
    <property type="nucleotide sequence ID" value="NZ_BAAATY010000046.1"/>
</dbReference>
<name>A0ABQ4BMG1_9ACTN</name>